<dbReference type="EMBL" id="MHIK01000055">
    <property type="protein sequence ID" value="OGY50749.1"/>
    <property type="molecule type" value="Genomic_DNA"/>
</dbReference>
<evidence type="ECO:0000313" key="3">
    <source>
        <dbReference type="Proteomes" id="UP000178501"/>
    </source>
</evidence>
<accession>A0A1G1YEP1</accession>
<organism evidence="2 3">
    <name type="scientific">Candidatus Buchananbacteria bacterium RIFCSPHIGHO2_02_FULL_45_11b</name>
    <dbReference type="NCBI Taxonomy" id="1797541"/>
    <lineage>
        <taxon>Bacteria</taxon>
        <taxon>Candidatus Buchananiibacteriota</taxon>
    </lineage>
</organism>
<dbReference type="AlphaFoldDB" id="A0A1G1YEP1"/>
<keyword evidence="1" id="KW-0812">Transmembrane</keyword>
<name>A0A1G1YEP1_9BACT</name>
<reference evidence="2 3" key="1">
    <citation type="journal article" date="2016" name="Nat. Commun.">
        <title>Thousands of microbial genomes shed light on interconnected biogeochemical processes in an aquifer system.</title>
        <authorList>
            <person name="Anantharaman K."/>
            <person name="Brown C.T."/>
            <person name="Hug L.A."/>
            <person name="Sharon I."/>
            <person name="Castelle C.J."/>
            <person name="Probst A.J."/>
            <person name="Thomas B.C."/>
            <person name="Singh A."/>
            <person name="Wilkins M.J."/>
            <person name="Karaoz U."/>
            <person name="Brodie E.L."/>
            <person name="Williams K.H."/>
            <person name="Hubbard S.S."/>
            <person name="Banfield J.F."/>
        </authorList>
    </citation>
    <scope>NUCLEOTIDE SEQUENCE [LARGE SCALE GENOMIC DNA]</scope>
</reference>
<dbReference type="Proteomes" id="UP000178501">
    <property type="component" value="Unassembled WGS sequence"/>
</dbReference>
<sequence length="112" mass="13169">MALFIIIIEGLALIACLVVINLLFLRIHALKSSLNWTEELMTKHLRIMRFEDREYEAIFPVVPGTNGEKVFYFEPKTGLFKIEDWRVIQKRIDLTCRQLEEDDEAKAEEGRE</sequence>
<gene>
    <name evidence="2" type="ORF">A3J65_02645</name>
</gene>
<proteinExistence type="predicted"/>
<protein>
    <submittedName>
        <fullName evidence="2">Uncharacterized protein</fullName>
    </submittedName>
</protein>
<evidence type="ECO:0000256" key="1">
    <source>
        <dbReference type="SAM" id="Phobius"/>
    </source>
</evidence>
<feature type="transmembrane region" description="Helical" evidence="1">
    <location>
        <begin position="6"/>
        <end position="25"/>
    </location>
</feature>
<comment type="caution">
    <text evidence="2">The sequence shown here is derived from an EMBL/GenBank/DDBJ whole genome shotgun (WGS) entry which is preliminary data.</text>
</comment>
<evidence type="ECO:0000313" key="2">
    <source>
        <dbReference type="EMBL" id="OGY50749.1"/>
    </source>
</evidence>
<keyword evidence="1" id="KW-1133">Transmembrane helix</keyword>
<keyword evidence="1" id="KW-0472">Membrane</keyword>